<dbReference type="InParanoid" id="G0M8T0"/>
<evidence type="ECO:0000313" key="11">
    <source>
        <dbReference type="Proteomes" id="UP000008068"/>
    </source>
</evidence>
<dbReference type="GO" id="GO:0043235">
    <property type="term" value="C:receptor complex"/>
    <property type="evidence" value="ECO:0007669"/>
    <property type="project" value="TreeGrafter"/>
</dbReference>
<dbReference type="eggNOG" id="KOG0200">
    <property type="taxonomic scope" value="Eukaryota"/>
</dbReference>
<sequence>MIHFRHSFQFEHHASESKLRHARSASSDYEWNFFNFWFLLGCLIFFVAMFYYWKLTKPKDETVGRPVSGARYRPVENRRVPESSAQINILQRSAPAASAKNETPREDLIIRLLQLSISYEDFKRDVEIDTNLLKMGASLGDGQFGWVQLGTLKKGENDLKVAVKRSKKPYDRYEQEMFMAKLTVMCVIQKHPNILALVGGVKRTSPNKIVMEYVDGGNLLDFLRESRKNFKDSLVWETVEGNKQKTDHYMNNGARLSIGQSSINTFDLISYAYQIANGMLQLAKIPCVHRDLAARNILIASDGTIRIADFGLARKYGSKEYYTPGNEDPDKTPKPWLWMAPEAFENNKFTEKSDVWSFGEFQELADRLSLVHEKQKSLNNYV</sequence>
<dbReference type="GO" id="GO:0007169">
    <property type="term" value="P:cell surface receptor protein tyrosine kinase signaling pathway"/>
    <property type="evidence" value="ECO:0007669"/>
    <property type="project" value="TreeGrafter"/>
</dbReference>
<dbReference type="STRING" id="135651.G0M8T0"/>
<evidence type="ECO:0000256" key="5">
    <source>
        <dbReference type="ARBA" id="ARBA00022840"/>
    </source>
</evidence>
<dbReference type="Gene3D" id="1.10.510.10">
    <property type="entry name" value="Transferase(Phosphotransferase) domain 1"/>
    <property type="match status" value="1"/>
</dbReference>
<protein>
    <recommendedName>
        <fullName evidence="9">Protein kinase domain-containing protein</fullName>
    </recommendedName>
</protein>
<dbReference type="InterPro" id="IPR000719">
    <property type="entry name" value="Prot_kinase_dom"/>
</dbReference>
<dbReference type="PROSITE" id="PS50011">
    <property type="entry name" value="PROTEIN_KINASE_DOM"/>
    <property type="match status" value="1"/>
</dbReference>
<dbReference type="SMART" id="SM00219">
    <property type="entry name" value="TyrKc"/>
    <property type="match status" value="1"/>
</dbReference>
<evidence type="ECO:0000256" key="3">
    <source>
        <dbReference type="ARBA" id="ARBA00022692"/>
    </source>
</evidence>
<evidence type="ECO:0000256" key="4">
    <source>
        <dbReference type="ARBA" id="ARBA00022741"/>
    </source>
</evidence>
<dbReference type="FunFam" id="3.30.200.20:FF:000586">
    <property type="entry name" value="Receptor protein-tyrosine kinase"/>
    <property type="match status" value="1"/>
</dbReference>
<evidence type="ECO:0000256" key="1">
    <source>
        <dbReference type="ARBA" id="ARBA00004162"/>
    </source>
</evidence>
<dbReference type="Proteomes" id="UP000008068">
    <property type="component" value="Unassembled WGS sequence"/>
</dbReference>
<keyword evidence="7 8" id="KW-0472">Membrane</keyword>
<dbReference type="AlphaFoldDB" id="G0M8T0"/>
<dbReference type="PANTHER" id="PTHR24416:SF602">
    <property type="entry name" value="PROTEIN VER-1-RELATED"/>
    <property type="match status" value="1"/>
</dbReference>
<evidence type="ECO:0000313" key="10">
    <source>
        <dbReference type="EMBL" id="EGT30859.1"/>
    </source>
</evidence>
<name>G0M8T0_CAEBE</name>
<dbReference type="EMBL" id="GL379787">
    <property type="protein sequence ID" value="EGT30859.1"/>
    <property type="molecule type" value="Genomic_DNA"/>
</dbReference>
<dbReference type="GO" id="GO:0005524">
    <property type="term" value="F:ATP binding"/>
    <property type="evidence" value="ECO:0007669"/>
    <property type="project" value="UniProtKB-KW"/>
</dbReference>
<dbReference type="PROSITE" id="PS00109">
    <property type="entry name" value="PROTEIN_KINASE_TYR"/>
    <property type="match status" value="1"/>
</dbReference>
<dbReference type="GO" id="GO:0045138">
    <property type="term" value="P:nematode male tail tip morphogenesis"/>
    <property type="evidence" value="ECO:0007669"/>
    <property type="project" value="UniProtKB-ARBA"/>
</dbReference>
<keyword evidence="11" id="KW-1185">Reference proteome</keyword>
<evidence type="ECO:0000256" key="8">
    <source>
        <dbReference type="SAM" id="Phobius"/>
    </source>
</evidence>
<dbReference type="InterPro" id="IPR011009">
    <property type="entry name" value="Kinase-like_dom_sf"/>
</dbReference>
<dbReference type="PANTHER" id="PTHR24416">
    <property type="entry name" value="TYROSINE-PROTEIN KINASE RECEPTOR"/>
    <property type="match status" value="1"/>
</dbReference>
<dbReference type="InterPro" id="IPR008266">
    <property type="entry name" value="Tyr_kinase_AS"/>
</dbReference>
<dbReference type="InterPro" id="IPR020635">
    <property type="entry name" value="Tyr_kinase_cat_dom"/>
</dbReference>
<dbReference type="HOGENOM" id="CLU_000288_7_40_1"/>
<keyword evidence="4" id="KW-0547">Nucleotide-binding</keyword>
<evidence type="ECO:0000256" key="7">
    <source>
        <dbReference type="ARBA" id="ARBA00023136"/>
    </source>
</evidence>
<dbReference type="InterPro" id="IPR001245">
    <property type="entry name" value="Ser-Thr/Tyr_kinase_cat_dom"/>
</dbReference>
<keyword evidence="5" id="KW-0067">ATP-binding</keyword>
<organism evidence="11">
    <name type="scientific">Caenorhabditis brenneri</name>
    <name type="common">Nematode worm</name>
    <dbReference type="NCBI Taxonomy" id="135651"/>
    <lineage>
        <taxon>Eukaryota</taxon>
        <taxon>Metazoa</taxon>
        <taxon>Ecdysozoa</taxon>
        <taxon>Nematoda</taxon>
        <taxon>Chromadorea</taxon>
        <taxon>Rhabditida</taxon>
        <taxon>Rhabditina</taxon>
        <taxon>Rhabditomorpha</taxon>
        <taxon>Rhabditoidea</taxon>
        <taxon>Rhabditidae</taxon>
        <taxon>Peloderinae</taxon>
        <taxon>Caenorhabditis</taxon>
    </lineage>
</organism>
<dbReference type="OMA" id="SWHTHLL"/>
<evidence type="ECO:0000256" key="2">
    <source>
        <dbReference type="ARBA" id="ARBA00022475"/>
    </source>
</evidence>
<dbReference type="PRINTS" id="PR00109">
    <property type="entry name" value="TYRKINASE"/>
</dbReference>
<dbReference type="GO" id="GO:0005886">
    <property type="term" value="C:plasma membrane"/>
    <property type="evidence" value="ECO:0007669"/>
    <property type="project" value="UniProtKB-SubCell"/>
</dbReference>
<keyword evidence="2" id="KW-1003">Cell membrane</keyword>
<reference evidence="11" key="1">
    <citation type="submission" date="2011-07" db="EMBL/GenBank/DDBJ databases">
        <authorList>
            <consortium name="Caenorhabditis brenneri Sequencing and Analysis Consortium"/>
            <person name="Wilson R.K."/>
        </authorList>
    </citation>
    <scope>NUCLEOTIDE SEQUENCE [LARGE SCALE GENOMIC DNA]</scope>
    <source>
        <strain evidence="11">PB2801</strain>
    </source>
</reference>
<accession>G0M8T0</accession>
<keyword evidence="3 8" id="KW-0812">Transmembrane</keyword>
<evidence type="ECO:0000256" key="6">
    <source>
        <dbReference type="ARBA" id="ARBA00022989"/>
    </source>
</evidence>
<dbReference type="GO" id="GO:0004714">
    <property type="term" value="F:transmembrane receptor protein tyrosine kinase activity"/>
    <property type="evidence" value="ECO:0007669"/>
    <property type="project" value="TreeGrafter"/>
</dbReference>
<proteinExistence type="predicted"/>
<feature type="transmembrane region" description="Helical" evidence="8">
    <location>
        <begin position="34"/>
        <end position="53"/>
    </location>
</feature>
<dbReference type="SUPFAM" id="SSF56112">
    <property type="entry name" value="Protein kinase-like (PK-like)"/>
    <property type="match status" value="1"/>
</dbReference>
<gene>
    <name evidence="10" type="ORF">CAEBREN_21305</name>
</gene>
<dbReference type="Gene3D" id="3.30.200.20">
    <property type="entry name" value="Phosphorylase Kinase, domain 1"/>
    <property type="match status" value="1"/>
</dbReference>
<keyword evidence="6 8" id="KW-1133">Transmembrane helix</keyword>
<dbReference type="Pfam" id="PF07714">
    <property type="entry name" value="PK_Tyr_Ser-Thr"/>
    <property type="match status" value="1"/>
</dbReference>
<feature type="domain" description="Protein kinase" evidence="9">
    <location>
        <begin position="133"/>
        <end position="382"/>
    </location>
</feature>
<dbReference type="OrthoDB" id="5982051at2759"/>
<evidence type="ECO:0000259" key="9">
    <source>
        <dbReference type="PROSITE" id="PS50011"/>
    </source>
</evidence>
<comment type="subcellular location">
    <subcellularLocation>
        <location evidence="1">Cell membrane</location>
        <topology evidence="1">Single-pass membrane protein</topology>
    </subcellularLocation>
</comment>
<dbReference type="InterPro" id="IPR050122">
    <property type="entry name" value="RTK"/>
</dbReference>